<evidence type="ECO:0000313" key="2">
    <source>
        <dbReference type="EMBL" id="KAK9750561.1"/>
    </source>
</evidence>
<dbReference type="EMBL" id="JBDFQZ010000002">
    <property type="protein sequence ID" value="KAK9750561.1"/>
    <property type="molecule type" value="Genomic_DNA"/>
</dbReference>
<feature type="compositionally biased region" description="Acidic residues" evidence="1">
    <location>
        <begin position="22"/>
        <end position="35"/>
    </location>
</feature>
<protein>
    <submittedName>
        <fullName evidence="2">Uncharacterized protein</fullName>
    </submittedName>
</protein>
<feature type="region of interest" description="Disordered" evidence="1">
    <location>
        <begin position="1"/>
        <end position="104"/>
    </location>
</feature>
<name>A0AAW1MX36_SAPOF</name>
<evidence type="ECO:0000256" key="1">
    <source>
        <dbReference type="SAM" id="MobiDB-lite"/>
    </source>
</evidence>
<proteinExistence type="predicted"/>
<gene>
    <name evidence="2" type="ORF">RND81_02G205700</name>
</gene>
<dbReference type="Proteomes" id="UP001443914">
    <property type="component" value="Unassembled WGS sequence"/>
</dbReference>
<reference evidence="2" key="1">
    <citation type="submission" date="2024-03" db="EMBL/GenBank/DDBJ databases">
        <title>WGS assembly of Saponaria officinalis var. Norfolk2.</title>
        <authorList>
            <person name="Jenkins J."/>
            <person name="Shu S."/>
            <person name="Grimwood J."/>
            <person name="Barry K."/>
            <person name="Goodstein D."/>
            <person name="Schmutz J."/>
            <person name="Leebens-Mack J."/>
            <person name="Osbourn A."/>
        </authorList>
    </citation>
    <scope>NUCLEOTIDE SEQUENCE [LARGE SCALE GENOMIC DNA]</scope>
    <source>
        <strain evidence="2">JIC</strain>
    </source>
</reference>
<evidence type="ECO:0000313" key="3">
    <source>
        <dbReference type="Proteomes" id="UP001443914"/>
    </source>
</evidence>
<accession>A0AAW1MX36</accession>
<feature type="compositionally biased region" description="Low complexity" evidence="1">
    <location>
        <begin position="68"/>
        <end position="81"/>
    </location>
</feature>
<sequence length="175" mass="19356">MFQEEKKVAASAPAAKKKAESSDSDSDSDSSDEEEEKKVATPAAKKKAESSDSDSDEDSSDSDEEPKATQAKATVVKAAVKQTKDDSSSSEESSDDEPVKKTHIESVDKDSLRLIAAVLRKVPMTSLLRLSPLRRCKQQAKAKAALMATHHLMKMRAMRRKIKNRHSRLQRKRLC</sequence>
<comment type="caution">
    <text evidence="2">The sequence shown here is derived from an EMBL/GenBank/DDBJ whole genome shotgun (WGS) entry which is preliminary data.</text>
</comment>
<dbReference type="AlphaFoldDB" id="A0AAW1MX36"/>
<feature type="compositionally biased region" description="Acidic residues" evidence="1">
    <location>
        <begin position="51"/>
        <end position="64"/>
    </location>
</feature>
<keyword evidence="3" id="KW-1185">Reference proteome</keyword>
<organism evidence="2 3">
    <name type="scientific">Saponaria officinalis</name>
    <name type="common">Common soapwort</name>
    <name type="synonym">Lychnis saponaria</name>
    <dbReference type="NCBI Taxonomy" id="3572"/>
    <lineage>
        <taxon>Eukaryota</taxon>
        <taxon>Viridiplantae</taxon>
        <taxon>Streptophyta</taxon>
        <taxon>Embryophyta</taxon>
        <taxon>Tracheophyta</taxon>
        <taxon>Spermatophyta</taxon>
        <taxon>Magnoliopsida</taxon>
        <taxon>eudicotyledons</taxon>
        <taxon>Gunneridae</taxon>
        <taxon>Pentapetalae</taxon>
        <taxon>Caryophyllales</taxon>
        <taxon>Caryophyllaceae</taxon>
        <taxon>Caryophylleae</taxon>
        <taxon>Saponaria</taxon>
    </lineage>
</organism>